<keyword evidence="3" id="KW-1185">Reference proteome</keyword>
<evidence type="ECO:0000313" key="3">
    <source>
        <dbReference type="Proteomes" id="UP001198962"/>
    </source>
</evidence>
<organism evidence="2 3">
    <name type="scientific">Brotaphodocola catenula</name>
    <dbReference type="NCBI Taxonomy" id="2885361"/>
    <lineage>
        <taxon>Bacteria</taxon>
        <taxon>Bacillati</taxon>
        <taxon>Bacillota</taxon>
        <taxon>Clostridia</taxon>
        <taxon>Lachnospirales</taxon>
        <taxon>Lachnospiraceae</taxon>
        <taxon>Brotaphodocola</taxon>
    </lineage>
</organism>
<gene>
    <name evidence="2" type="ORF">LKD32_10585</name>
</gene>
<sequence length="141" mass="16069">MDHNSQRCACTSRPMRPQNTQPFDTSCGEWWMGTLSSGESSPCRDASYRGNGRNMNLDDDKREMPTTSASSCQRTTDCSIDFLRDSTMNSKMDSFGKCGIMPGMTYVPWQEWGRTYHLSQALTRGTIFPDLDYPFEMGRCR</sequence>
<accession>A0AAE3AP75</accession>
<dbReference type="InterPro" id="IPR020256">
    <property type="entry name" value="Spore_coat_CotJA"/>
</dbReference>
<evidence type="ECO:0000256" key="1">
    <source>
        <dbReference type="SAM" id="MobiDB-lite"/>
    </source>
</evidence>
<feature type="region of interest" description="Disordered" evidence="1">
    <location>
        <begin position="36"/>
        <end position="72"/>
    </location>
</feature>
<protein>
    <submittedName>
        <fullName evidence="2">Spore coat associated protein CotJA</fullName>
    </submittedName>
</protein>
<evidence type="ECO:0000313" key="2">
    <source>
        <dbReference type="EMBL" id="MCC2165313.1"/>
    </source>
</evidence>
<name>A0AAE3AP75_9FIRM</name>
<proteinExistence type="predicted"/>
<dbReference type="AlphaFoldDB" id="A0AAE3AP75"/>
<dbReference type="RefSeq" id="WP_308451653.1">
    <property type="nucleotide sequence ID" value="NZ_JAJEPU010000031.1"/>
</dbReference>
<reference evidence="2" key="1">
    <citation type="submission" date="2021-10" db="EMBL/GenBank/DDBJ databases">
        <title>Anaerobic single-cell dispensing facilitates the cultivation of human gut bacteria.</title>
        <authorList>
            <person name="Afrizal A."/>
        </authorList>
    </citation>
    <scope>NUCLEOTIDE SEQUENCE</scope>
    <source>
        <strain evidence="2">CLA-AA-H274</strain>
    </source>
</reference>
<comment type="caution">
    <text evidence="2">The sequence shown here is derived from an EMBL/GenBank/DDBJ whole genome shotgun (WGS) entry which is preliminary data.</text>
</comment>
<dbReference type="EMBL" id="JAJEPU010000031">
    <property type="protein sequence ID" value="MCC2165313.1"/>
    <property type="molecule type" value="Genomic_DNA"/>
</dbReference>
<dbReference type="Pfam" id="PF11007">
    <property type="entry name" value="CotJA"/>
    <property type="match status" value="1"/>
</dbReference>
<dbReference type="Proteomes" id="UP001198962">
    <property type="component" value="Unassembled WGS sequence"/>
</dbReference>